<proteinExistence type="predicted"/>
<comment type="caution">
    <text evidence="1">The sequence shown here is derived from an EMBL/GenBank/DDBJ whole genome shotgun (WGS) entry which is preliminary data.</text>
</comment>
<keyword evidence="2" id="KW-1185">Reference proteome</keyword>
<dbReference type="AlphaFoldDB" id="A0AA42CP59"/>
<accession>A0AA42CP59</accession>
<sequence length="144" mass="16285">MERRKLLKLLAFAGIGASAATKSLAGPVRRGARAPGKPIVLYCDLAVDPKREQEMLDAFHDHFKPAAESFRGRGYVDLKMLKLRSVVQGGPAPAPGINYRFQLTYESEEQRQRWIHSEIHQKNWPLIENTVLNKDYLVLLTDSV</sequence>
<dbReference type="EMBL" id="JANFAV010000001">
    <property type="protein sequence ID" value="MCW6533372.1"/>
    <property type="molecule type" value="Genomic_DNA"/>
</dbReference>
<dbReference type="Proteomes" id="UP001165565">
    <property type="component" value="Unassembled WGS sequence"/>
</dbReference>
<evidence type="ECO:0000313" key="2">
    <source>
        <dbReference type="Proteomes" id="UP001165565"/>
    </source>
</evidence>
<protein>
    <submittedName>
        <fullName evidence="1">Uncharacterized protein</fullName>
    </submittedName>
</protein>
<reference evidence="1" key="1">
    <citation type="submission" date="2022-06" db="EMBL/GenBank/DDBJ databases">
        <title>Sphingomonas sp. nov. isolated from rhizosphere soil of tomato.</title>
        <authorList>
            <person name="Dong H."/>
            <person name="Gao R."/>
        </authorList>
    </citation>
    <scope>NUCLEOTIDE SEQUENCE</scope>
    <source>
        <strain evidence="1">MMSM24</strain>
    </source>
</reference>
<name>A0AA42CP59_9SPHN</name>
<evidence type="ECO:0000313" key="1">
    <source>
        <dbReference type="EMBL" id="MCW6533372.1"/>
    </source>
</evidence>
<gene>
    <name evidence="1" type="ORF">NEE01_01100</name>
</gene>
<dbReference type="RefSeq" id="WP_265267403.1">
    <property type="nucleotide sequence ID" value="NZ_JANFAV010000001.1"/>
</dbReference>
<organism evidence="1 2">
    <name type="scientific">Sphingomonas lycopersici</name>
    <dbReference type="NCBI Taxonomy" id="2951807"/>
    <lineage>
        <taxon>Bacteria</taxon>
        <taxon>Pseudomonadati</taxon>
        <taxon>Pseudomonadota</taxon>
        <taxon>Alphaproteobacteria</taxon>
        <taxon>Sphingomonadales</taxon>
        <taxon>Sphingomonadaceae</taxon>
        <taxon>Sphingomonas</taxon>
    </lineage>
</organism>